<keyword evidence="1" id="KW-0472">Membrane</keyword>
<dbReference type="Proteomes" id="UP000179807">
    <property type="component" value="Unassembled WGS sequence"/>
</dbReference>
<dbReference type="InterPro" id="IPR011050">
    <property type="entry name" value="Pectin_lyase_fold/virulence"/>
</dbReference>
<organism evidence="2 3">
    <name type="scientific">Tritrichomonas foetus</name>
    <dbReference type="NCBI Taxonomy" id="1144522"/>
    <lineage>
        <taxon>Eukaryota</taxon>
        <taxon>Metamonada</taxon>
        <taxon>Parabasalia</taxon>
        <taxon>Tritrichomonadida</taxon>
        <taxon>Tritrichomonadidae</taxon>
        <taxon>Tritrichomonas</taxon>
    </lineage>
</organism>
<dbReference type="RefSeq" id="XP_068354550.1">
    <property type="nucleotide sequence ID" value="XM_068508139.1"/>
</dbReference>
<sequence length="376" mass="42202">MINLSLLLLHYSYSHIASPLLQSTERIACFSLFSTHIYNHFSSFISFSNTASYQGKIDIFSCRLEKFLSSTINFYDSPTIKSITYINGINNSNEHAAATPTVSFTCINSVFAHNSIMQNGAAICISLSYGIDANIQSSKFMENYAYFGGALYFLFENGNLTINNTIFYSNDAKNHGSHIFLSYYNNIVLSNNNFLLGHGLSIFCLSVMKTTYQEYIQLYFNSCRFFQNCAPLYFASDSFISFEGCCFVQYNQSNSNHDVYITKNLFDSSNLNVTLTFIKCCVNFGYSENTVVHANDAEQSLQIVADNQSNNCEDCRLIPLATATINVKISSLASIEAIIALLLCILISIIGIIIVVCMNHKKNHKYNESLTIHQNI</sequence>
<keyword evidence="1" id="KW-1133">Transmembrane helix</keyword>
<evidence type="ECO:0000313" key="2">
    <source>
        <dbReference type="EMBL" id="OHT01414.1"/>
    </source>
</evidence>
<feature type="transmembrane region" description="Helical" evidence="1">
    <location>
        <begin position="337"/>
        <end position="358"/>
    </location>
</feature>
<keyword evidence="1" id="KW-0812">Transmembrane</keyword>
<dbReference type="GeneID" id="94842843"/>
<gene>
    <name evidence="2" type="ORF">TRFO_31797</name>
</gene>
<proteinExistence type="predicted"/>
<name>A0A1J4JV53_9EUKA</name>
<evidence type="ECO:0000256" key="1">
    <source>
        <dbReference type="SAM" id="Phobius"/>
    </source>
</evidence>
<dbReference type="AlphaFoldDB" id="A0A1J4JV53"/>
<evidence type="ECO:0000313" key="3">
    <source>
        <dbReference type="Proteomes" id="UP000179807"/>
    </source>
</evidence>
<dbReference type="SUPFAM" id="SSF51126">
    <property type="entry name" value="Pectin lyase-like"/>
    <property type="match status" value="1"/>
</dbReference>
<accession>A0A1J4JV53</accession>
<dbReference type="EMBL" id="MLAK01000913">
    <property type="protein sequence ID" value="OHT01414.1"/>
    <property type="molecule type" value="Genomic_DNA"/>
</dbReference>
<protein>
    <recommendedName>
        <fullName evidence="4">Right handed beta helix domain-containing protein</fullName>
    </recommendedName>
</protein>
<dbReference type="VEuPathDB" id="TrichDB:TRFO_31797"/>
<evidence type="ECO:0008006" key="4">
    <source>
        <dbReference type="Google" id="ProtNLM"/>
    </source>
</evidence>
<comment type="caution">
    <text evidence="2">The sequence shown here is derived from an EMBL/GenBank/DDBJ whole genome shotgun (WGS) entry which is preliminary data.</text>
</comment>
<reference evidence="2" key="1">
    <citation type="submission" date="2016-10" db="EMBL/GenBank/DDBJ databases">
        <authorList>
            <person name="Benchimol M."/>
            <person name="Almeida L.G."/>
            <person name="Vasconcelos A.T."/>
            <person name="Perreira-Neves A."/>
            <person name="Rosa I.A."/>
            <person name="Tasca T."/>
            <person name="Bogo M.R."/>
            <person name="de Souza W."/>
        </authorList>
    </citation>
    <scope>NUCLEOTIDE SEQUENCE [LARGE SCALE GENOMIC DNA]</scope>
    <source>
        <strain evidence="2">K</strain>
    </source>
</reference>
<keyword evidence="3" id="KW-1185">Reference proteome</keyword>